<evidence type="ECO:0000313" key="21">
    <source>
        <dbReference type="Proteomes" id="UP001162162"/>
    </source>
</evidence>
<evidence type="ECO:0000256" key="3">
    <source>
        <dbReference type="ARBA" id="ARBA00022475"/>
    </source>
</evidence>
<keyword evidence="4" id="KW-0597">Phosphoprotein</keyword>
<evidence type="ECO:0000256" key="8">
    <source>
        <dbReference type="ARBA" id="ARBA00023136"/>
    </source>
</evidence>
<feature type="domain" description="Major facilitator superfamily (MFS) profile" evidence="19">
    <location>
        <begin position="27"/>
        <end position="439"/>
    </location>
</feature>
<dbReference type="PANTHER" id="PTHR10924:SF4">
    <property type="entry name" value="GH15861P"/>
    <property type="match status" value="1"/>
</dbReference>
<dbReference type="Proteomes" id="UP001162162">
    <property type="component" value="Unassembled WGS sequence"/>
</dbReference>
<dbReference type="InterPro" id="IPR011701">
    <property type="entry name" value="MFS"/>
</dbReference>
<comment type="catalytic activity">
    <reaction evidence="11">
        <text>heme b(in) = heme b(out)</text>
        <dbReference type="Rhea" id="RHEA:75443"/>
        <dbReference type="ChEBI" id="CHEBI:60344"/>
    </reaction>
</comment>
<evidence type="ECO:0000256" key="16">
    <source>
        <dbReference type="ARBA" id="ARBA00068050"/>
    </source>
</evidence>
<comment type="catalytic activity">
    <reaction evidence="13">
        <text>ethanolamine(in) = ethanolamine(out)</text>
        <dbReference type="Rhea" id="RHEA:32747"/>
        <dbReference type="ChEBI" id="CHEBI:57603"/>
    </reaction>
</comment>
<dbReference type="GO" id="GO:0043249">
    <property type="term" value="P:erythrocyte maturation"/>
    <property type="evidence" value="ECO:0007669"/>
    <property type="project" value="UniProtKB-KW"/>
</dbReference>
<feature type="transmembrane region" description="Helical" evidence="18">
    <location>
        <begin position="258"/>
        <end position="276"/>
    </location>
</feature>
<feature type="transmembrane region" description="Helical" evidence="18">
    <location>
        <begin position="30"/>
        <end position="53"/>
    </location>
</feature>
<keyword evidence="7" id="KW-0265">Erythrocyte maturation</keyword>
<feature type="transmembrane region" description="Helical" evidence="18">
    <location>
        <begin position="388"/>
        <end position="408"/>
    </location>
</feature>
<keyword evidence="10" id="KW-0325">Glycoprotein</keyword>
<dbReference type="InterPro" id="IPR049680">
    <property type="entry name" value="FLVCR1-2_SLC49-like"/>
</dbReference>
<dbReference type="GO" id="GO:0015232">
    <property type="term" value="F:heme transmembrane transporter activity"/>
    <property type="evidence" value="ECO:0007669"/>
    <property type="project" value="UniProtKB-ARBA"/>
</dbReference>
<feature type="transmembrane region" description="Helical" evidence="18">
    <location>
        <begin position="296"/>
        <end position="315"/>
    </location>
</feature>
<comment type="function">
    <text evidence="15">Uniporter that mediates the transport of extracellular choline and ethanolamine into cells, thereby playing a key role in phospholipid biosynthesis. Choline and ethanolamine are the precursors of phosphatidylcholine and phosphatidylethanolamine, respectively, the two most abundant phospholipids. Transport is not coupled with proton transport and is exclusively driven by the choline (or ethanolamine) gradient across the plasma membrane. Also acts as a heme b transporter that mediates heme efflux from the cytoplasm to the extracellular compartment.</text>
</comment>
<dbReference type="InterPro" id="IPR020846">
    <property type="entry name" value="MFS_dom"/>
</dbReference>
<keyword evidence="6 18" id="KW-1133">Transmembrane helix</keyword>
<keyword evidence="3" id="KW-1003">Cell membrane</keyword>
<evidence type="ECO:0000256" key="17">
    <source>
        <dbReference type="ARBA" id="ARBA00080886"/>
    </source>
</evidence>
<dbReference type="CDD" id="cd17398">
    <property type="entry name" value="MFS_FLVCR_like"/>
    <property type="match status" value="1"/>
</dbReference>
<evidence type="ECO:0000256" key="6">
    <source>
        <dbReference type="ARBA" id="ARBA00022989"/>
    </source>
</evidence>
<evidence type="ECO:0000256" key="13">
    <source>
        <dbReference type="ARBA" id="ARBA00045087"/>
    </source>
</evidence>
<comment type="caution">
    <text evidence="20">The sequence shown here is derived from an EMBL/GenBank/DDBJ whole genome shotgun (WGS) entry which is preliminary data.</text>
</comment>
<dbReference type="GO" id="GO:0005886">
    <property type="term" value="C:plasma membrane"/>
    <property type="evidence" value="ECO:0007669"/>
    <property type="project" value="UniProtKB-SubCell"/>
</dbReference>
<evidence type="ECO:0000256" key="4">
    <source>
        <dbReference type="ARBA" id="ARBA00022553"/>
    </source>
</evidence>
<dbReference type="SUPFAM" id="SSF103473">
    <property type="entry name" value="MFS general substrate transporter"/>
    <property type="match status" value="1"/>
</dbReference>
<feature type="transmembrane region" description="Helical" evidence="18">
    <location>
        <begin position="414"/>
        <end position="434"/>
    </location>
</feature>
<dbReference type="AlphaFoldDB" id="A0AAV8Y953"/>
<keyword evidence="2" id="KW-0813">Transport</keyword>
<evidence type="ECO:0000256" key="7">
    <source>
        <dbReference type="ARBA" id="ARBA00023057"/>
    </source>
</evidence>
<evidence type="ECO:0000256" key="18">
    <source>
        <dbReference type="SAM" id="Phobius"/>
    </source>
</evidence>
<feature type="transmembrane region" description="Helical" evidence="18">
    <location>
        <begin position="327"/>
        <end position="343"/>
    </location>
</feature>
<sequence length="455" mass="49978">MNNGDVETNQDCKKEEQSAETEIKIYRIRWLILGLFVAYSASNAMPWLQFSIIADVVVRYYGVSTTWVDWTSIIYMALYIPFIFPGSYLLEKLGMRKAVITGMLGTCLGSWVKVGAVHSDRFWLVFIGQSLIAFSQVFVLSAPARIAAIWFGPSQVSSACSIGVFGNQLGIALGFLLPPMIVKSSSTVEENSAQFYILFTSMAVLTTVLLILILICKWVYIFKNAPPTPPSYAAAQQESTVEVHFITSLKNLVRNRPYMLLLIAYGINTGIFYAISTLLNQIVLKYYPSASVDAGWMGLVIIVAGMAGSVCCGVTLDRFHKFKETTLLVYACSAIAMIIYTFTLSRGIYIVYIISALLGFFMTGLLPVGFELAAELTYPESESTSTGLLNLSCQVFGIAFTTIYSAIFYNVGDVWANIIMCVMLVIGTVVTACINADLKRQAANSASALNTDPNF</sequence>
<evidence type="ECO:0000256" key="9">
    <source>
        <dbReference type="ARBA" id="ARBA00023170"/>
    </source>
</evidence>
<dbReference type="InterPro" id="IPR036259">
    <property type="entry name" value="MFS_trans_sf"/>
</dbReference>
<comment type="similarity">
    <text evidence="14">Belongs to the major facilitator superfamily. Feline leukemia virus subgroup C receptor (TC 2.A.1.28.1) family.</text>
</comment>
<keyword evidence="5 18" id="KW-0812">Transmembrane</keyword>
<keyword evidence="9" id="KW-0675">Receptor</keyword>
<dbReference type="FunFam" id="1.20.1250.20:FF:000184">
    <property type="entry name" value="Feline leukemia virus subgroup C receptor-related protein 1"/>
    <property type="match status" value="1"/>
</dbReference>
<proteinExistence type="inferred from homology"/>
<dbReference type="GO" id="GO:0006783">
    <property type="term" value="P:heme biosynthetic process"/>
    <property type="evidence" value="ECO:0007669"/>
    <property type="project" value="UniProtKB-ARBA"/>
</dbReference>
<dbReference type="PROSITE" id="PS50850">
    <property type="entry name" value="MFS"/>
    <property type="match status" value="1"/>
</dbReference>
<evidence type="ECO:0000256" key="2">
    <source>
        <dbReference type="ARBA" id="ARBA00022448"/>
    </source>
</evidence>
<feature type="transmembrane region" description="Helical" evidence="18">
    <location>
        <begin position="98"/>
        <end position="116"/>
    </location>
</feature>
<name>A0AAV8Y953_9CUCU</name>
<feature type="transmembrane region" description="Helical" evidence="18">
    <location>
        <begin position="122"/>
        <end position="144"/>
    </location>
</feature>
<keyword evidence="8 18" id="KW-0472">Membrane</keyword>
<dbReference type="Gene3D" id="1.20.1250.20">
    <property type="entry name" value="MFS general substrate transporter like domains"/>
    <property type="match status" value="1"/>
</dbReference>
<evidence type="ECO:0000259" key="19">
    <source>
        <dbReference type="PROSITE" id="PS50850"/>
    </source>
</evidence>
<evidence type="ECO:0000256" key="14">
    <source>
        <dbReference type="ARBA" id="ARBA00046338"/>
    </source>
</evidence>
<feature type="transmembrane region" description="Helical" evidence="18">
    <location>
        <begin position="193"/>
        <end position="215"/>
    </location>
</feature>
<organism evidence="20 21">
    <name type="scientific">Aromia moschata</name>
    <dbReference type="NCBI Taxonomy" id="1265417"/>
    <lineage>
        <taxon>Eukaryota</taxon>
        <taxon>Metazoa</taxon>
        <taxon>Ecdysozoa</taxon>
        <taxon>Arthropoda</taxon>
        <taxon>Hexapoda</taxon>
        <taxon>Insecta</taxon>
        <taxon>Pterygota</taxon>
        <taxon>Neoptera</taxon>
        <taxon>Endopterygota</taxon>
        <taxon>Coleoptera</taxon>
        <taxon>Polyphaga</taxon>
        <taxon>Cucujiformia</taxon>
        <taxon>Chrysomeloidea</taxon>
        <taxon>Cerambycidae</taxon>
        <taxon>Cerambycinae</taxon>
        <taxon>Callichromatini</taxon>
        <taxon>Aromia</taxon>
    </lineage>
</organism>
<evidence type="ECO:0000256" key="12">
    <source>
        <dbReference type="ARBA" id="ARBA00036811"/>
    </source>
</evidence>
<evidence type="ECO:0000256" key="1">
    <source>
        <dbReference type="ARBA" id="ARBA00004651"/>
    </source>
</evidence>
<comment type="catalytic activity">
    <reaction evidence="12">
        <text>choline(out) = choline(in)</text>
        <dbReference type="Rhea" id="RHEA:32751"/>
        <dbReference type="ChEBI" id="CHEBI:15354"/>
    </reaction>
</comment>
<dbReference type="GO" id="GO:0097037">
    <property type="term" value="P:heme export"/>
    <property type="evidence" value="ECO:0007669"/>
    <property type="project" value="TreeGrafter"/>
</dbReference>
<keyword evidence="21" id="KW-1185">Reference proteome</keyword>
<gene>
    <name evidence="20" type="ORF">NQ318_009614</name>
</gene>
<comment type="subcellular location">
    <subcellularLocation>
        <location evidence="1">Cell membrane</location>
        <topology evidence="1">Multi-pass membrane protein</topology>
    </subcellularLocation>
</comment>
<feature type="transmembrane region" description="Helical" evidence="18">
    <location>
        <begin position="349"/>
        <end position="368"/>
    </location>
</feature>
<reference evidence="20" key="1">
    <citation type="journal article" date="2023" name="Insect Mol. Biol.">
        <title>Genome sequencing provides insights into the evolution of gene families encoding plant cell wall-degrading enzymes in longhorned beetles.</title>
        <authorList>
            <person name="Shin N.R."/>
            <person name="Okamura Y."/>
            <person name="Kirsch R."/>
            <person name="Pauchet Y."/>
        </authorList>
    </citation>
    <scope>NUCLEOTIDE SEQUENCE</scope>
    <source>
        <strain evidence="20">AMC_N1</strain>
    </source>
</reference>
<evidence type="ECO:0000313" key="20">
    <source>
        <dbReference type="EMBL" id="KAJ8947408.1"/>
    </source>
</evidence>
<evidence type="ECO:0000256" key="11">
    <source>
        <dbReference type="ARBA" id="ARBA00035075"/>
    </source>
</evidence>
<accession>A0AAV8Y953</accession>
<dbReference type="Pfam" id="PF07690">
    <property type="entry name" value="MFS_1"/>
    <property type="match status" value="1"/>
</dbReference>
<protein>
    <recommendedName>
        <fullName evidence="16">Choline/ethanolamine transporter FLVCR1</fullName>
    </recommendedName>
    <alternativeName>
        <fullName evidence="17">Heme transporter FLVCR1</fullName>
    </alternativeName>
</protein>
<dbReference type="GO" id="GO:0020037">
    <property type="term" value="F:heme binding"/>
    <property type="evidence" value="ECO:0007669"/>
    <property type="project" value="TreeGrafter"/>
</dbReference>
<dbReference type="EMBL" id="JAPWTK010000161">
    <property type="protein sequence ID" value="KAJ8947408.1"/>
    <property type="molecule type" value="Genomic_DNA"/>
</dbReference>
<dbReference type="PANTHER" id="PTHR10924">
    <property type="entry name" value="MAJOR FACILITATOR SUPERFAMILY PROTEIN-RELATED"/>
    <property type="match status" value="1"/>
</dbReference>
<feature type="transmembrane region" description="Helical" evidence="18">
    <location>
        <begin position="73"/>
        <end position="91"/>
    </location>
</feature>
<feature type="transmembrane region" description="Helical" evidence="18">
    <location>
        <begin position="156"/>
        <end position="181"/>
    </location>
</feature>
<evidence type="ECO:0000256" key="10">
    <source>
        <dbReference type="ARBA" id="ARBA00023180"/>
    </source>
</evidence>
<dbReference type="GO" id="GO:0031966">
    <property type="term" value="C:mitochondrial membrane"/>
    <property type="evidence" value="ECO:0007669"/>
    <property type="project" value="UniProtKB-ARBA"/>
</dbReference>
<evidence type="ECO:0000256" key="15">
    <source>
        <dbReference type="ARBA" id="ARBA00060240"/>
    </source>
</evidence>
<evidence type="ECO:0000256" key="5">
    <source>
        <dbReference type="ARBA" id="ARBA00022692"/>
    </source>
</evidence>